<evidence type="ECO:0000313" key="2">
    <source>
        <dbReference type="Proteomes" id="UP001491088"/>
    </source>
</evidence>
<dbReference type="Gene3D" id="1.10.10.410">
    <property type="match status" value="1"/>
</dbReference>
<reference evidence="1 2" key="1">
    <citation type="submission" date="2024-03" db="EMBL/GenBank/DDBJ databases">
        <authorList>
            <person name="Cao K."/>
        </authorList>
    </citation>
    <scope>NUCLEOTIDE SEQUENCE [LARGE SCALE GENOMIC DNA]</scope>
    <source>
        <strain evidence="1 2">MCCC 1K00696</strain>
    </source>
</reference>
<dbReference type="SUPFAM" id="SSF89095">
    <property type="entry name" value="GatB/YqeY motif"/>
    <property type="match status" value="1"/>
</dbReference>
<keyword evidence="2" id="KW-1185">Reference proteome</keyword>
<dbReference type="PANTHER" id="PTHR28055">
    <property type="entry name" value="ALTERED INHERITANCE OF MITOCHONDRIA PROTEIN 41, MITOCHONDRIAL"/>
    <property type="match status" value="1"/>
</dbReference>
<dbReference type="Proteomes" id="UP001491088">
    <property type="component" value="Chromosome"/>
</dbReference>
<dbReference type="RefSeq" id="WP_340931321.1">
    <property type="nucleotide sequence ID" value="NZ_CP150496.1"/>
</dbReference>
<accession>A0ABZ2TNE8</accession>
<dbReference type="InterPro" id="IPR019004">
    <property type="entry name" value="YqeY/Aim41"/>
</dbReference>
<dbReference type="Gene3D" id="1.10.1510.10">
    <property type="entry name" value="Uncharacterised protein YqeY/AIM41 PF09424, N-terminal domain"/>
    <property type="match status" value="1"/>
</dbReference>
<dbReference type="PANTHER" id="PTHR28055:SF1">
    <property type="entry name" value="ALTERED INHERITANCE OF MITOCHONDRIA PROTEIN 41, MITOCHONDRIAL"/>
    <property type="match status" value="1"/>
</dbReference>
<organism evidence="1 2">
    <name type="scientific">Polaribacter marinaquae</name>
    <dbReference type="NCBI Taxonomy" id="1642819"/>
    <lineage>
        <taxon>Bacteria</taxon>
        <taxon>Pseudomonadati</taxon>
        <taxon>Bacteroidota</taxon>
        <taxon>Flavobacteriia</taxon>
        <taxon>Flavobacteriales</taxon>
        <taxon>Flavobacteriaceae</taxon>
    </lineage>
</organism>
<dbReference type="EMBL" id="CP150496">
    <property type="protein sequence ID" value="WYW54333.1"/>
    <property type="molecule type" value="Genomic_DNA"/>
</dbReference>
<dbReference type="InterPro" id="IPR023168">
    <property type="entry name" value="GatB_Yqey_C_2"/>
</dbReference>
<sequence>MSLQKEVMNKMKEAMKAKDTVALQALRAVKSAFLLAKTESVVQVELSEEQEIKIIQKQVKQRKDSAAIFIKQGREDLAAPELAELAVLEQFLPEALSEEEIEGVVIATIDDLNASGMQDMGKVMAVMQEELAGQADGKIISTLVRKHLMK</sequence>
<proteinExistence type="predicted"/>
<dbReference type="InterPro" id="IPR042184">
    <property type="entry name" value="YqeY/Aim41_N"/>
</dbReference>
<name>A0ABZ2TNE8_9FLAO</name>
<gene>
    <name evidence="1" type="ORF">WG950_07300</name>
</gene>
<dbReference type="InterPro" id="IPR003789">
    <property type="entry name" value="Asn/Gln_tRNA_amidoTrase-B-like"/>
</dbReference>
<protein>
    <submittedName>
        <fullName evidence="1">GatB/YqeY domain-containing protein</fullName>
    </submittedName>
</protein>
<dbReference type="Pfam" id="PF09424">
    <property type="entry name" value="YqeY"/>
    <property type="match status" value="1"/>
</dbReference>
<evidence type="ECO:0000313" key="1">
    <source>
        <dbReference type="EMBL" id="WYW54333.1"/>
    </source>
</evidence>